<reference evidence="2" key="1">
    <citation type="submission" date="2018-09" db="EMBL/GenBank/DDBJ databases">
        <authorList>
            <person name="Zhu H."/>
        </authorList>
    </citation>
    <scope>NUCLEOTIDE SEQUENCE [LARGE SCALE GENOMIC DNA]</scope>
    <source>
        <strain evidence="2">K1R23-30</strain>
    </source>
</reference>
<dbReference type="AlphaFoldDB" id="A0A3A3FJ09"/>
<evidence type="ECO:0000313" key="1">
    <source>
        <dbReference type="EMBL" id="RJF95267.1"/>
    </source>
</evidence>
<sequence length="95" mass="10223">MLICAAVVLTGCTRVTVTTGSSISNEDLEAFFHKHKVDGNYAAALKKSAAGVASYLATIHGYRDNMAVCKSLIEPYNKDPSLSAISGTYYCQELR</sequence>
<proteinExistence type="predicted"/>
<gene>
    <name evidence="1" type="ORF">D3871_17660</name>
</gene>
<comment type="caution">
    <text evidence="1">The sequence shown here is derived from an EMBL/GenBank/DDBJ whole genome shotgun (WGS) entry which is preliminary data.</text>
</comment>
<protein>
    <submittedName>
        <fullName evidence="1">Uncharacterized protein</fullName>
    </submittedName>
</protein>
<dbReference type="EMBL" id="QYUO01000002">
    <property type="protein sequence ID" value="RJF95267.1"/>
    <property type="molecule type" value="Genomic_DNA"/>
</dbReference>
<keyword evidence="2" id="KW-1185">Reference proteome</keyword>
<evidence type="ECO:0000313" key="2">
    <source>
        <dbReference type="Proteomes" id="UP000265955"/>
    </source>
</evidence>
<dbReference type="Proteomes" id="UP000265955">
    <property type="component" value="Unassembled WGS sequence"/>
</dbReference>
<name>A0A3A3FJ09_9BURK</name>
<accession>A0A3A3FJ09</accession>
<organism evidence="1 2">
    <name type="scientific">Noviherbaspirillum saxi</name>
    <dbReference type="NCBI Taxonomy" id="2320863"/>
    <lineage>
        <taxon>Bacteria</taxon>
        <taxon>Pseudomonadati</taxon>
        <taxon>Pseudomonadota</taxon>
        <taxon>Betaproteobacteria</taxon>
        <taxon>Burkholderiales</taxon>
        <taxon>Oxalobacteraceae</taxon>
        <taxon>Noviherbaspirillum</taxon>
    </lineage>
</organism>